<evidence type="ECO:0000313" key="10">
    <source>
        <dbReference type="Proteomes" id="UP001264052"/>
    </source>
</evidence>
<comment type="similarity">
    <text evidence="1">Belongs to the totiviridae RNA-directed RNA polymerase family.</text>
</comment>
<dbReference type="GO" id="GO:0003723">
    <property type="term" value="F:RNA binding"/>
    <property type="evidence" value="ECO:0007669"/>
    <property type="project" value="InterPro"/>
</dbReference>
<evidence type="ECO:0000256" key="5">
    <source>
        <dbReference type="ARBA" id="ARBA00022741"/>
    </source>
</evidence>
<protein>
    <recommendedName>
        <fullName evidence="8">RNA-directed RNA polymerase</fullName>
        <ecNumber evidence="8">2.7.7.48</ecNumber>
    </recommendedName>
</protein>
<dbReference type="GO" id="GO:0006351">
    <property type="term" value="P:DNA-templated transcription"/>
    <property type="evidence" value="ECO:0007669"/>
    <property type="project" value="InterPro"/>
</dbReference>
<dbReference type="InterPro" id="IPR043502">
    <property type="entry name" value="DNA/RNA_pol_sf"/>
</dbReference>
<dbReference type="GO" id="GO:0003968">
    <property type="term" value="F:RNA-directed RNA polymerase activity"/>
    <property type="evidence" value="ECO:0007669"/>
    <property type="project" value="UniProtKB-KW"/>
</dbReference>
<dbReference type="SUPFAM" id="SSF56672">
    <property type="entry name" value="DNA/RNA polymerases"/>
    <property type="match status" value="1"/>
</dbReference>
<evidence type="ECO:0000256" key="7">
    <source>
        <dbReference type="ARBA" id="ARBA00048744"/>
    </source>
</evidence>
<dbReference type="EC" id="2.7.7.48" evidence="8"/>
<name>A0AAE9C020_9VIRU</name>
<proteinExistence type="inferred from homology"/>
<keyword evidence="6 8" id="KW-0693">Viral RNA replication</keyword>
<keyword evidence="10" id="KW-1185">Reference proteome</keyword>
<dbReference type="EMBL" id="MZ868719">
    <property type="protein sequence ID" value="UBZ25890.1"/>
    <property type="molecule type" value="Genomic_RNA"/>
</dbReference>
<evidence type="ECO:0000256" key="3">
    <source>
        <dbReference type="ARBA" id="ARBA00022679"/>
    </source>
</evidence>
<organism evidence="9 10">
    <name type="scientific">Neofusicoccum parvum victorivirus 3</name>
    <dbReference type="NCBI Taxonomy" id="2880267"/>
    <lineage>
        <taxon>Viruses</taxon>
        <taxon>Riboviria</taxon>
        <taxon>Orthornavirae</taxon>
        <taxon>Duplornaviricota</taxon>
        <taxon>Chrymotiviricetes</taxon>
        <taxon>Ghabrivirales</taxon>
        <taxon>Alphatotivirineae</taxon>
        <taxon>Pseudototiviridae</taxon>
        <taxon>Victorivirus</taxon>
        <taxon>Victorivirus nijyukyu</taxon>
    </lineage>
</organism>
<dbReference type="InterPro" id="IPR043128">
    <property type="entry name" value="Rev_trsase/Diguanyl_cyclase"/>
</dbReference>
<sequence>MSEWEKRAVQFGPTGDYLLTVLKRHPEVGSFAGLSFVDSLTRLRALADRLHTKDILLPAAVSLIVLPFPLQVTTSRADVYALLTRGAQVPFDFICSGVGCDLAIKRLGWGENGRKKGRAFLQKVINDAAFREKAFPHKRHSASTVKPNLVLAPLARSLSACAGPTLAGLFLMTLAFNVANDAAIGAIVYAYGLVPHFGRKAYDIAAWLVLRPDHAKGLSTALKALGANAHPFGAVLCEANVLQGRAVGELDLNDEAQYRCSAERVAEQVLEPGDRLEEHIRAVIAHEVRGRKIELPELGAWWEGRWGWCVNGSQNDNSSRLLGIDTQRFSEFHTRAYRRMAAEAVEREPVSTWDGVTLISASPKLEAGKTRAIFACDTRSYFAFEWLLGAVQKVWRNDRVLLDPGKGGHLGVARRVRNFMTHGGVNLMLDYDDFNSHHSLKSQKCIFRVLNEMAGAPQWYRDVIDKSWDSMYVTLGGRNRRWLGTLPSGHRGTTIVNSILNAAYIRMAVGGPLYDRLLSLHTGDDVYMRVDTLDGCRHILDSTRALGCRLNPAKQSVGFATAEFLRMTITARESRGYLARAVSAFIAGNWVNENPLDPADMLRTAITSTRSLINRSGQHSYGRLIAPALRMRQPIATRTLVDLLSGAVALDASPVFNTDGRIRTYATAGNVQEQLPLSTRWPSHATKAYLCSHVSPVEASAIERSGVDVGAAMLASSFSKGHSSLADVQRRVYSIRRGETYRARGLANAAELVQREPEKGVLTKYPLIQLVRSRLSDDDIRELLSEVGVSLAGRDPQLVAFGDDMRSKNIIGSLSHSDAGSLSKLTKCGNIYTLTPVYV</sequence>
<evidence type="ECO:0000313" key="9">
    <source>
        <dbReference type="EMBL" id="UBZ25890.1"/>
    </source>
</evidence>
<evidence type="ECO:0000256" key="6">
    <source>
        <dbReference type="ARBA" id="ARBA00022953"/>
    </source>
</evidence>
<dbReference type="Pfam" id="PF02123">
    <property type="entry name" value="RdRP_4"/>
    <property type="match status" value="1"/>
</dbReference>
<keyword evidence="2 8" id="KW-0696">RNA-directed RNA polymerase</keyword>
<keyword evidence="5 8" id="KW-0547">Nucleotide-binding</keyword>
<dbReference type="Gene3D" id="3.30.70.270">
    <property type="match status" value="1"/>
</dbReference>
<gene>
    <name evidence="9" type="primary">RdRP</name>
</gene>
<dbReference type="GO" id="GO:0000166">
    <property type="term" value="F:nucleotide binding"/>
    <property type="evidence" value="ECO:0007669"/>
    <property type="project" value="UniProtKB-KW"/>
</dbReference>
<accession>A0AAE9C020</accession>
<dbReference type="InterPro" id="IPR001795">
    <property type="entry name" value="RNA-dir_pol_luteovirus"/>
</dbReference>
<keyword evidence="4 8" id="KW-0548">Nucleotidyltransferase</keyword>
<evidence type="ECO:0000256" key="1">
    <source>
        <dbReference type="ARBA" id="ARBA00010455"/>
    </source>
</evidence>
<comment type="catalytic activity">
    <reaction evidence="7 8">
        <text>RNA(n) + a ribonucleoside 5'-triphosphate = RNA(n+1) + diphosphate</text>
        <dbReference type="Rhea" id="RHEA:21248"/>
        <dbReference type="Rhea" id="RHEA-COMP:14527"/>
        <dbReference type="Rhea" id="RHEA-COMP:17342"/>
        <dbReference type="ChEBI" id="CHEBI:33019"/>
        <dbReference type="ChEBI" id="CHEBI:61557"/>
        <dbReference type="ChEBI" id="CHEBI:140395"/>
        <dbReference type="EC" id="2.7.7.48"/>
    </reaction>
</comment>
<evidence type="ECO:0000256" key="8">
    <source>
        <dbReference type="RuleBase" id="RU364050"/>
    </source>
</evidence>
<reference evidence="9 10" key="1">
    <citation type="submission" date="2021-08" db="EMBL/GenBank/DDBJ databases">
        <title>Characterization of a novel victorivirus isolated from phytopathogenic fungus Neofusicoccoum parvum.</title>
        <authorList>
            <person name="KHAN H.A."/>
            <person name="Sato Y."/>
            <person name="Kondo H."/>
            <person name="Jamal A."/>
            <person name="Bhatti M.F."/>
            <person name="Suzuki N."/>
        </authorList>
    </citation>
    <scope>NUCLEOTIDE SEQUENCE [LARGE SCALE GENOMIC DNA]</scope>
    <source>
        <strain evidence="9">NpVV3</strain>
    </source>
</reference>
<dbReference type="Proteomes" id="UP001264052">
    <property type="component" value="Segment"/>
</dbReference>
<evidence type="ECO:0000256" key="4">
    <source>
        <dbReference type="ARBA" id="ARBA00022695"/>
    </source>
</evidence>
<keyword evidence="3 8" id="KW-0808">Transferase</keyword>
<evidence type="ECO:0000256" key="2">
    <source>
        <dbReference type="ARBA" id="ARBA00022484"/>
    </source>
</evidence>